<dbReference type="InterPro" id="IPR003020">
    <property type="entry name" value="HCO3_transpt_euk"/>
</dbReference>
<keyword evidence="12" id="KW-1015">Disulfide bond</keyword>
<evidence type="ECO:0000259" key="18">
    <source>
        <dbReference type="Pfam" id="PF07565"/>
    </source>
</evidence>
<dbReference type="InterPro" id="IPR003024">
    <property type="entry name" value="Na/HCO3_transpt"/>
</dbReference>
<protein>
    <recommendedName>
        <fullName evidence="15">Anion exchange protein</fullName>
    </recommendedName>
</protein>
<keyword evidence="11 15" id="KW-0472">Membrane</keyword>
<feature type="transmembrane region" description="Helical" evidence="15">
    <location>
        <begin position="927"/>
        <end position="944"/>
    </location>
</feature>
<evidence type="ECO:0000256" key="6">
    <source>
        <dbReference type="ARBA" id="ARBA00022692"/>
    </source>
</evidence>
<keyword evidence="8 15" id="KW-1133">Transmembrane helix</keyword>
<keyword evidence="19" id="KW-1185">Reference proteome</keyword>
<dbReference type="Pfam" id="PF07565">
    <property type="entry name" value="Band_3_cyto"/>
    <property type="match status" value="1"/>
</dbReference>
<feature type="transmembrane region" description="Helical" evidence="15">
    <location>
        <begin position="646"/>
        <end position="664"/>
    </location>
</feature>
<dbReference type="InterPro" id="IPR011531">
    <property type="entry name" value="HCO3_transpt-like_TM_dom"/>
</dbReference>
<keyword evidence="5" id="KW-1003">Cell membrane</keyword>
<organism evidence="19 20">
    <name type="scientific">Tursiops truncatus</name>
    <name type="common">Atlantic bottle-nosed dolphin</name>
    <name type="synonym">Delphinus truncatus</name>
    <dbReference type="NCBI Taxonomy" id="9739"/>
    <lineage>
        <taxon>Eukaryota</taxon>
        <taxon>Metazoa</taxon>
        <taxon>Chordata</taxon>
        <taxon>Craniata</taxon>
        <taxon>Vertebrata</taxon>
        <taxon>Euteleostomi</taxon>
        <taxon>Mammalia</taxon>
        <taxon>Eutheria</taxon>
        <taxon>Laurasiatheria</taxon>
        <taxon>Artiodactyla</taxon>
        <taxon>Whippomorpha</taxon>
        <taxon>Cetacea</taxon>
        <taxon>Odontoceti</taxon>
        <taxon>Delphinidae</taxon>
        <taxon>Tursiops</taxon>
    </lineage>
</organism>
<evidence type="ECO:0000256" key="4">
    <source>
        <dbReference type="ARBA" id="ARBA00022448"/>
    </source>
</evidence>
<keyword evidence="13" id="KW-0325">Glycoprotein</keyword>
<dbReference type="FunFam" id="3.40.930.10:FF:000001">
    <property type="entry name" value="Anion exchange protein"/>
    <property type="match status" value="1"/>
</dbReference>
<feature type="transmembrane region" description="Helical" evidence="15">
    <location>
        <begin position="431"/>
        <end position="453"/>
    </location>
</feature>
<accession>A0A6J3RNX1</accession>
<evidence type="ECO:0000256" key="8">
    <source>
        <dbReference type="ARBA" id="ARBA00022989"/>
    </source>
</evidence>
<feature type="compositionally biased region" description="Polar residues" evidence="16">
    <location>
        <begin position="199"/>
        <end position="215"/>
    </location>
</feature>
<dbReference type="PRINTS" id="PR01232">
    <property type="entry name" value="NAHCO3TRSPRT"/>
</dbReference>
<feature type="transmembrane region" description="Helical" evidence="15">
    <location>
        <begin position="732"/>
        <end position="751"/>
    </location>
</feature>
<dbReference type="InterPro" id="IPR016152">
    <property type="entry name" value="PTrfase/Anion_transptr"/>
</dbReference>
<evidence type="ECO:0000256" key="11">
    <source>
        <dbReference type="ARBA" id="ARBA00023136"/>
    </source>
</evidence>
<evidence type="ECO:0000313" key="19">
    <source>
        <dbReference type="Proteomes" id="UP000245320"/>
    </source>
</evidence>
<evidence type="ECO:0000256" key="13">
    <source>
        <dbReference type="ARBA" id="ARBA00023180"/>
    </source>
</evidence>
<dbReference type="GO" id="GO:0008510">
    <property type="term" value="F:sodium:bicarbonate symporter activity"/>
    <property type="evidence" value="ECO:0007669"/>
    <property type="project" value="TreeGrafter"/>
</dbReference>
<feature type="transmembrane region" description="Helical" evidence="15">
    <location>
        <begin position="832"/>
        <end position="854"/>
    </location>
</feature>
<comment type="similarity">
    <text evidence="3 15">Belongs to the anion exchanger (TC 2.A.31) family.</text>
</comment>
<gene>
    <name evidence="20" type="primary">SLC4A10</name>
</gene>
<feature type="transmembrane region" description="Helical" evidence="15">
    <location>
        <begin position="684"/>
        <end position="702"/>
    </location>
</feature>
<evidence type="ECO:0000256" key="14">
    <source>
        <dbReference type="ARBA" id="ARBA00023201"/>
    </source>
</evidence>
<comment type="caution">
    <text evidence="15">Lacks conserved residue(s) required for the propagation of feature annotation.</text>
</comment>
<dbReference type="RefSeq" id="XP_033715983.1">
    <property type="nucleotide sequence ID" value="XM_033860092.1"/>
</dbReference>
<proteinExistence type="inferred from homology"/>
<dbReference type="PANTHER" id="PTHR11453:SF32">
    <property type="entry name" value="SODIUM-DRIVEN CHLORIDE BICARBONATE EXCHANGER"/>
    <property type="match status" value="1"/>
</dbReference>
<feature type="domain" description="Bicarbonate transporter-like transmembrane" evidence="17">
    <location>
        <begin position="402"/>
        <end position="961"/>
    </location>
</feature>
<feature type="transmembrane region" description="Helical" evidence="15">
    <location>
        <begin position="772"/>
        <end position="796"/>
    </location>
</feature>
<keyword evidence="10 15" id="KW-0406">Ion transport</keyword>
<evidence type="ECO:0000313" key="20">
    <source>
        <dbReference type="RefSeq" id="XP_033715983.1"/>
    </source>
</evidence>
<feature type="transmembrane region" description="Helical" evidence="15">
    <location>
        <begin position="518"/>
        <end position="541"/>
    </location>
</feature>
<keyword evidence="6 15" id="KW-0812">Transmembrane</keyword>
<dbReference type="Pfam" id="PF00955">
    <property type="entry name" value="HCO3_cotransp"/>
    <property type="match status" value="1"/>
</dbReference>
<evidence type="ECO:0000256" key="16">
    <source>
        <dbReference type="SAM" id="MobiDB-lite"/>
    </source>
</evidence>
<dbReference type="NCBIfam" id="TIGR00834">
    <property type="entry name" value="ae"/>
    <property type="match status" value="1"/>
</dbReference>
<evidence type="ECO:0000256" key="12">
    <source>
        <dbReference type="ARBA" id="ARBA00023157"/>
    </source>
</evidence>
<evidence type="ECO:0000256" key="1">
    <source>
        <dbReference type="ARBA" id="ARBA00004221"/>
    </source>
</evidence>
<feature type="transmembrane region" description="Helical" evidence="15">
    <location>
        <begin position="548"/>
        <end position="566"/>
    </location>
</feature>
<dbReference type="AlphaFoldDB" id="A0A6J3RNX1"/>
<feature type="region of interest" description="Disordered" evidence="16">
    <location>
        <begin position="197"/>
        <end position="216"/>
    </location>
</feature>
<keyword evidence="9" id="KW-0915">Sodium</keyword>
<name>A0A6J3RNX1_TURTR</name>
<feature type="domain" description="Band 3 cytoplasmic" evidence="18">
    <location>
        <begin position="66"/>
        <end position="355"/>
    </location>
</feature>
<comment type="subcellular location">
    <subcellularLocation>
        <location evidence="1">Apical cell membrane</location>
    </subcellularLocation>
    <subcellularLocation>
        <location evidence="2">Basolateral cell membrane</location>
        <topology evidence="2">Multi-pass membrane protein</topology>
    </subcellularLocation>
    <subcellularLocation>
        <location evidence="15">Membrane</location>
        <topology evidence="15">Multi-pass membrane protein</topology>
    </subcellularLocation>
</comment>
<dbReference type="PANTHER" id="PTHR11453">
    <property type="entry name" value="ANION EXCHANGE PROTEIN"/>
    <property type="match status" value="1"/>
</dbReference>
<evidence type="ECO:0000256" key="3">
    <source>
        <dbReference type="ARBA" id="ARBA00010993"/>
    </source>
</evidence>
<evidence type="ECO:0000256" key="15">
    <source>
        <dbReference type="RuleBase" id="RU362035"/>
    </source>
</evidence>
<dbReference type="Gene3D" id="1.10.287.570">
    <property type="entry name" value="Helical hairpin bin"/>
    <property type="match status" value="1"/>
</dbReference>
<dbReference type="FunFam" id="1.10.287.570:FF:000001">
    <property type="entry name" value="Anion exchange protein"/>
    <property type="match status" value="1"/>
</dbReference>
<dbReference type="InterPro" id="IPR013769">
    <property type="entry name" value="Band3_cytoplasmic_dom"/>
</dbReference>
<evidence type="ECO:0000256" key="5">
    <source>
        <dbReference type="ARBA" id="ARBA00022475"/>
    </source>
</evidence>
<dbReference type="GO" id="GO:0008509">
    <property type="term" value="F:monoatomic anion transmembrane transporter activity"/>
    <property type="evidence" value="ECO:0007669"/>
    <property type="project" value="InterPro"/>
</dbReference>
<dbReference type="Gene3D" id="3.40.930.10">
    <property type="entry name" value="Mannitol-specific EII, Chain A"/>
    <property type="match status" value="1"/>
</dbReference>
<reference evidence="20" key="1">
    <citation type="submission" date="2025-08" db="UniProtKB">
        <authorList>
            <consortium name="RefSeq"/>
        </authorList>
    </citation>
    <scope>IDENTIFICATION</scope>
    <source>
        <tissue evidence="20">Spleen</tissue>
    </source>
</reference>
<evidence type="ECO:0000259" key="17">
    <source>
        <dbReference type="Pfam" id="PF00955"/>
    </source>
</evidence>
<dbReference type="Proteomes" id="UP000245320">
    <property type="component" value="Chromosome 7"/>
</dbReference>
<dbReference type="GO" id="GO:0051453">
    <property type="term" value="P:regulation of intracellular pH"/>
    <property type="evidence" value="ECO:0007669"/>
    <property type="project" value="TreeGrafter"/>
</dbReference>
<keyword evidence="14" id="KW-0739">Sodium transport</keyword>
<evidence type="ECO:0000256" key="9">
    <source>
        <dbReference type="ARBA" id="ARBA00023053"/>
    </source>
</evidence>
<evidence type="ECO:0000256" key="7">
    <source>
        <dbReference type="ARBA" id="ARBA00022847"/>
    </source>
</evidence>
<sequence>MEIKDQGAQMEPLLPTRNDEEAVVDRGGTRSILKTHFEKEDLEDTPSQRVQFILGTEDDDEEHIPHDLFTELDEICWREGEDAEWRETARWLKFEEDVEDGGERWSKPYVATLSLHSLFELRSCILNGTVLLDMHANTLEEIADMVLDQQVSSGQLNDDVRHRVHEALMKQHHHQNQKKLTNRIPIVRSFADIGKKQSEPNSMDKNAGQVVSPQSAPACVENKNDVSRENSTVDFSKVDLHFMKKIPPGAEASNILVGELEFLDRTVVAFVRLSPAVLLQGLAEVPIPTRFLFILLGPLGKGQQYHEIGRSIATLMTDEVFHDVAYKAKDRNDLVSGIDEFLDQVTVLPPGEWDPSIRIEPPKNVPSQEKRKIPAVPNGTAAHGEAEPHGGHSGPELQRTGRIFGGLILDIKRKAPYFWSDFRDAFSLQCLASFLFLYCACMSPVITFGGLLGEATEGRISAIESLFGASMTGIAYSLFGGQPLTILGSTGPVLVFEKILFKFCKEYGLSYLSLRASIGLWTATLCIILVATDASSLVCYITRFTEEAFASLICIIFIYEALEKLFELSEAYPINMHNDLELLTQYSCNCVEPHNPSNDTLKEWRESNISASDIIWENLTVSECKSLHGEYVGRACGHEHPYVPDVLFWSVILFFSTVTLSATLKQFKTSRYFPTKVRSIVSDFAVFLTILCMVLIDYAIGIPSPKLQVPSVFKPTRDDRGWFITPLGPNPWWTVIAAVIPALLCTILIFMDQQITAVIINRKEHKLKKGCGYHLDLLMVAVMLGVCSIMGLPWFVAATVLSITHVNSLKLESECSAPGEQPKFLGIREQRVTGLMIFILMGSSVFMTSILKFIPMPVLYGVFLYMGASSLKGIQFFDRIKLFWMPAKHQPDFIYLRHVPLRKVHLFTVIQMSCLGLLWIIKVSRAAIVFPMMVLALVFVRKLMDLLFTKRELSWLDDLMPESKKKKLEDAEKEEEQSMLAMEDEGTVQLPLEGHYRDDPSVINISDEMSKTALWRNLLITADNSKDKESSFPSKSSPS</sequence>
<dbReference type="PRINTS" id="PR01231">
    <property type="entry name" value="HCO3TRNSPORT"/>
</dbReference>
<dbReference type="GO" id="GO:0005452">
    <property type="term" value="F:solute:inorganic anion antiporter activity"/>
    <property type="evidence" value="ECO:0007669"/>
    <property type="project" value="InterPro"/>
</dbReference>
<dbReference type="SUPFAM" id="SSF55804">
    <property type="entry name" value="Phoshotransferase/anion transport protein"/>
    <property type="match status" value="1"/>
</dbReference>
<evidence type="ECO:0000256" key="10">
    <source>
        <dbReference type="ARBA" id="ARBA00023065"/>
    </source>
</evidence>
<keyword evidence="7" id="KW-0769">Symport</keyword>
<keyword evidence="4 15" id="KW-0813">Transport</keyword>
<dbReference type="GO" id="GO:0016323">
    <property type="term" value="C:basolateral plasma membrane"/>
    <property type="evidence" value="ECO:0007669"/>
    <property type="project" value="UniProtKB-SubCell"/>
</dbReference>
<dbReference type="CTD" id="57282"/>
<evidence type="ECO:0000256" key="2">
    <source>
        <dbReference type="ARBA" id="ARBA00004554"/>
    </source>
</evidence>
<feature type="region of interest" description="Disordered" evidence="16">
    <location>
        <begin position="378"/>
        <end position="397"/>
    </location>
</feature>
<dbReference type="GO" id="GO:0016324">
    <property type="term" value="C:apical plasma membrane"/>
    <property type="evidence" value="ECO:0007669"/>
    <property type="project" value="UniProtKB-SubCell"/>
</dbReference>